<comment type="caution">
    <text evidence="2">The sequence shown here is derived from an EMBL/GenBank/DDBJ whole genome shotgun (WGS) entry which is preliminary data.</text>
</comment>
<dbReference type="OrthoDB" id="2794896at2759"/>
<dbReference type="RefSeq" id="XP_041190658.1">
    <property type="nucleotide sequence ID" value="XM_041343248.1"/>
</dbReference>
<dbReference type="AlphaFoldDB" id="A0A9P7JBB1"/>
<sequence length="257" mass="29264">MQFSNPVADAAEFRRDENTGPNYAPATSRASTAWWPKPTVDGQFDQRFQGDFPLSPEWLAMQDSAHQHHVNDNTAFGSIPENSMLSHSEIADDRTFCYPQDLLYSSPEDENLNQPYVWSQSGQPAWYNPGQFLPSLQVMTPQPSTEPLPTMMPRQEQLTLHECAWIENDKWCGHLVSNNKRKLGTHLCDSHGIQGNDKKDVVCLWKGCNRKLQRGAIGRHIVSCHMETRWACENINCTKSYSRRDAMKKHAKDCQAA</sequence>
<dbReference type="Proteomes" id="UP000807769">
    <property type="component" value="Unassembled WGS sequence"/>
</dbReference>
<dbReference type="EMBL" id="JABBWG010000026">
    <property type="protein sequence ID" value="KAG1812513.1"/>
    <property type="molecule type" value="Genomic_DNA"/>
</dbReference>
<gene>
    <name evidence="2" type="ORF">BJ212DRAFT_454474</name>
</gene>
<name>A0A9P7JBB1_9AGAM</name>
<evidence type="ECO:0008006" key="4">
    <source>
        <dbReference type="Google" id="ProtNLM"/>
    </source>
</evidence>
<organism evidence="2 3">
    <name type="scientific">Suillus subaureus</name>
    <dbReference type="NCBI Taxonomy" id="48587"/>
    <lineage>
        <taxon>Eukaryota</taxon>
        <taxon>Fungi</taxon>
        <taxon>Dikarya</taxon>
        <taxon>Basidiomycota</taxon>
        <taxon>Agaricomycotina</taxon>
        <taxon>Agaricomycetes</taxon>
        <taxon>Agaricomycetidae</taxon>
        <taxon>Boletales</taxon>
        <taxon>Suillineae</taxon>
        <taxon>Suillaceae</taxon>
        <taxon>Suillus</taxon>
    </lineage>
</organism>
<evidence type="ECO:0000313" key="3">
    <source>
        <dbReference type="Proteomes" id="UP000807769"/>
    </source>
</evidence>
<keyword evidence="3" id="KW-1185">Reference proteome</keyword>
<evidence type="ECO:0000313" key="2">
    <source>
        <dbReference type="EMBL" id="KAG1812513.1"/>
    </source>
</evidence>
<reference evidence="2" key="1">
    <citation type="journal article" date="2020" name="New Phytol.">
        <title>Comparative genomics reveals dynamic genome evolution in host specialist ectomycorrhizal fungi.</title>
        <authorList>
            <person name="Lofgren L.A."/>
            <person name="Nguyen N.H."/>
            <person name="Vilgalys R."/>
            <person name="Ruytinx J."/>
            <person name="Liao H.L."/>
            <person name="Branco S."/>
            <person name="Kuo A."/>
            <person name="LaButti K."/>
            <person name="Lipzen A."/>
            <person name="Andreopoulos W."/>
            <person name="Pangilinan J."/>
            <person name="Riley R."/>
            <person name="Hundley H."/>
            <person name="Na H."/>
            <person name="Barry K."/>
            <person name="Grigoriev I.V."/>
            <person name="Stajich J.E."/>
            <person name="Kennedy P.G."/>
        </authorList>
    </citation>
    <scope>NUCLEOTIDE SEQUENCE</scope>
    <source>
        <strain evidence="2">MN1</strain>
    </source>
</reference>
<accession>A0A9P7JBB1</accession>
<protein>
    <recommendedName>
        <fullName evidence="4">C2H2-type domain-containing protein</fullName>
    </recommendedName>
</protein>
<proteinExistence type="predicted"/>
<evidence type="ECO:0000256" key="1">
    <source>
        <dbReference type="SAM" id="MobiDB-lite"/>
    </source>
</evidence>
<dbReference type="GeneID" id="64637264"/>
<feature type="region of interest" description="Disordered" evidence="1">
    <location>
        <begin position="1"/>
        <end position="30"/>
    </location>
</feature>